<feature type="domain" description="3D" evidence="4">
    <location>
        <begin position="242"/>
        <end position="302"/>
    </location>
</feature>
<feature type="region of interest" description="Disordered" evidence="2">
    <location>
        <begin position="177"/>
        <end position="208"/>
    </location>
</feature>
<dbReference type="Proteomes" id="UP000199544">
    <property type="component" value="Unassembled WGS sequence"/>
</dbReference>
<organism evidence="5 6">
    <name type="scientific">Fictibacillus solisalsi</name>
    <dbReference type="NCBI Taxonomy" id="459525"/>
    <lineage>
        <taxon>Bacteria</taxon>
        <taxon>Bacillati</taxon>
        <taxon>Bacillota</taxon>
        <taxon>Bacilli</taxon>
        <taxon>Bacillales</taxon>
        <taxon>Fictibacillaceae</taxon>
        <taxon>Fictibacillus</taxon>
    </lineage>
</organism>
<dbReference type="GO" id="GO:0019867">
    <property type="term" value="C:outer membrane"/>
    <property type="evidence" value="ECO:0007669"/>
    <property type="project" value="InterPro"/>
</dbReference>
<keyword evidence="6" id="KW-1185">Reference proteome</keyword>
<dbReference type="InterPro" id="IPR036365">
    <property type="entry name" value="PGBD-like_sf"/>
</dbReference>
<evidence type="ECO:0000256" key="2">
    <source>
        <dbReference type="SAM" id="MobiDB-lite"/>
    </source>
</evidence>
<dbReference type="InterPro" id="IPR036366">
    <property type="entry name" value="PGBDSf"/>
</dbReference>
<dbReference type="EMBL" id="FNHW01000003">
    <property type="protein sequence ID" value="SDN39383.1"/>
    <property type="molecule type" value="Genomic_DNA"/>
</dbReference>
<dbReference type="CDD" id="cd22786">
    <property type="entry name" value="DPBB_YuiC-like"/>
    <property type="match status" value="1"/>
</dbReference>
<evidence type="ECO:0000259" key="3">
    <source>
        <dbReference type="Pfam" id="PF01471"/>
    </source>
</evidence>
<sequence>MLKKVIATGAITGVIMGSPIVGEAALGDHTLKQGMWDKDVHQLQQSLKDKGYFHYTKTTGYYGDITTASVKDFQKKNGLKVDGITGKQTAEALLQSSLNKSNLLQQGSKGYAVSGLQSELKDQGFYNYTVDGIYGPVTVRAVKAFQTAKGIGIDGITGPQTIKALYSDNGVRVKTEVQSAAPAQKTATASAPKAEAQETKAPAQKKQGKTISVESTAYTASCNGCSGVTANGTNLKSNPNAKVIAVDPDVIPLNSKVYVEGYGYATAADTGGAINGNRIDVFYPSKDTANQWGRKTVKVTVLD</sequence>
<dbReference type="InterPro" id="IPR002477">
    <property type="entry name" value="Peptidoglycan-bd-like"/>
</dbReference>
<dbReference type="OrthoDB" id="9798935at2"/>
<dbReference type="PANTHER" id="PTHR39160">
    <property type="entry name" value="CELL WALL-BINDING PROTEIN YOCH"/>
    <property type="match status" value="1"/>
</dbReference>
<dbReference type="InterPro" id="IPR010611">
    <property type="entry name" value="3D_dom"/>
</dbReference>
<accession>A0A1H0B254</accession>
<dbReference type="Pfam" id="PF06725">
    <property type="entry name" value="3D"/>
    <property type="match status" value="1"/>
</dbReference>
<name>A0A1H0B254_9BACL</name>
<evidence type="ECO:0000256" key="1">
    <source>
        <dbReference type="ARBA" id="ARBA00022729"/>
    </source>
</evidence>
<dbReference type="InterPro" id="IPR036908">
    <property type="entry name" value="RlpA-like_sf"/>
</dbReference>
<dbReference type="Gene3D" id="1.10.101.10">
    <property type="entry name" value="PGBD-like superfamily/PGBD"/>
    <property type="match status" value="2"/>
</dbReference>
<dbReference type="STRING" id="459525.SAMN04488137_4350"/>
<dbReference type="SUPFAM" id="SSF47090">
    <property type="entry name" value="PGBD-like"/>
    <property type="match status" value="2"/>
</dbReference>
<dbReference type="InterPro" id="IPR051933">
    <property type="entry name" value="Resuscitation_pf_RpfB"/>
</dbReference>
<evidence type="ECO:0000313" key="5">
    <source>
        <dbReference type="EMBL" id="SDN39383.1"/>
    </source>
</evidence>
<feature type="domain" description="Peptidoglycan binding-like" evidence="3">
    <location>
        <begin position="38"/>
        <end position="93"/>
    </location>
</feature>
<proteinExistence type="predicted"/>
<evidence type="ECO:0000313" key="6">
    <source>
        <dbReference type="Proteomes" id="UP000199544"/>
    </source>
</evidence>
<reference evidence="6" key="1">
    <citation type="submission" date="2016-10" db="EMBL/GenBank/DDBJ databases">
        <authorList>
            <person name="Varghese N."/>
            <person name="Submissions S."/>
        </authorList>
    </citation>
    <scope>NUCLEOTIDE SEQUENCE [LARGE SCALE GENOMIC DNA]</scope>
    <source>
        <strain evidence="6">CGMCC 1.6854</strain>
    </source>
</reference>
<dbReference type="SUPFAM" id="SSF50685">
    <property type="entry name" value="Barwin-like endoglucanases"/>
    <property type="match status" value="1"/>
</dbReference>
<feature type="compositionally biased region" description="Low complexity" evidence="2">
    <location>
        <begin position="178"/>
        <end position="194"/>
    </location>
</feature>
<keyword evidence="1" id="KW-0732">Signal</keyword>
<dbReference type="GO" id="GO:0009254">
    <property type="term" value="P:peptidoglycan turnover"/>
    <property type="evidence" value="ECO:0007669"/>
    <property type="project" value="InterPro"/>
</dbReference>
<dbReference type="PANTHER" id="PTHR39160:SF4">
    <property type="entry name" value="RESUSCITATION-PROMOTING FACTOR RPFB"/>
    <property type="match status" value="1"/>
</dbReference>
<evidence type="ECO:0000259" key="4">
    <source>
        <dbReference type="Pfam" id="PF06725"/>
    </source>
</evidence>
<protein>
    <submittedName>
        <fullName evidence="5">3D (Asp-Asp-Asp) domain-containing protein</fullName>
    </submittedName>
</protein>
<dbReference type="Pfam" id="PF01471">
    <property type="entry name" value="PG_binding_1"/>
    <property type="match status" value="2"/>
</dbReference>
<gene>
    <name evidence="5" type="ORF">SAMN04488137_4350</name>
</gene>
<feature type="domain" description="Peptidoglycan binding-like" evidence="3">
    <location>
        <begin position="110"/>
        <end position="165"/>
    </location>
</feature>
<dbReference type="AlphaFoldDB" id="A0A1H0B254"/>
<dbReference type="GO" id="GO:0004553">
    <property type="term" value="F:hydrolase activity, hydrolyzing O-glycosyl compounds"/>
    <property type="evidence" value="ECO:0007669"/>
    <property type="project" value="InterPro"/>
</dbReference>
<dbReference type="RefSeq" id="WP_090238010.1">
    <property type="nucleotide sequence ID" value="NZ_FNHW01000003.1"/>
</dbReference>
<dbReference type="Gene3D" id="2.40.40.10">
    <property type="entry name" value="RlpA-like domain"/>
    <property type="match status" value="1"/>
</dbReference>